<feature type="chain" id="PRO_5013412305" description="Cell division coordinator CpoB" evidence="1">
    <location>
        <begin position="20"/>
        <end position="274"/>
    </location>
</feature>
<dbReference type="OrthoDB" id="9763909at2"/>
<dbReference type="InterPro" id="IPR011990">
    <property type="entry name" value="TPR-like_helical_dom_sf"/>
</dbReference>
<comment type="caution">
    <text evidence="2">The sequence shown here is derived from an EMBL/GenBank/DDBJ whole genome shotgun (WGS) entry which is preliminary data.</text>
</comment>
<evidence type="ECO:0000313" key="3">
    <source>
        <dbReference type="Proteomes" id="UP000243507"/>
    </source>
</evidence>
<dbReference type="EMBL" id="NTJD01000001">
    <property type="protein sequence ID" value="PCD78154.1"/>
    <property type="molecule type" value="Genomic_DNA"/>
</dbReference>
<sequence length="274" mass="27511" precursor="true">MRGLLLSAAVLMAGLPAAAQDAQTLADIRSELAALAGQIQGLRQELVGSGANGLRAAGGASALERMDTMEAALSRLTSRTEALENRINAVVSDGTNRIGDLEFRLCELDANCDIGALGQTSVLGGAASANPVTAAAPNATRAAAPSLAMNEQADFDRAKALMDGGDYVGAAAAFKTFNETYPGGPLAAEAAFMRGDALKAGGDTTGAARAWLESFNADKTGARAPEALLKLGQALGDIGQKPEACATLDAVTIRFPGTGPAGQVPGAKAAIGCP</sequence>
<evidence type="ECO:0000313" key="2">
    <source>
        <dbReference type="EMBL" id="PCD78154.1"/>
    </source>
</evidence>
<keyword evidence="1" id="KW-0175">Coiled coil</keyword>
<dbReference type="GO" id="GO:0030288">
    <property type="term" value="C:outer membrane-bounded periplasmic space"/>
    <property type="evidence" value="ECO:0007669"/>
    <property type="project" value="UniProtKB-UniRule"/>
</dbReference>
<keyword evidence="3" id="KW-1185">Reference proteome</keyword>
<keyword evidence="1" id="KW-0131">Cell cycle</keyword>
<reference evidence="2 3" key="1">
    <citation type="submission" date="2017-09" db="EMBL/GenBank/DDBJ databases">
        <title>A multilocus sequence analysis scheme for characterization of bacteria in the genus Thioclava.</title>
        <authorList>
            <person name="Liu Y."/>
            <person name="Shao Z."/>
        </authorList>
    </citation>
    <scope>NUCLEOTIDE SEQUENCE [LARGE SCALE GENOMIC DNA]</scope>
    <source>
        <strain evidence="2 3">CAU 1312</strain>
    </source>
</reference>
<dbReference type="AlphaFoldDB" id="A0A2A4CVQ8"/>
<dbReference type="InterPro" id="IPR014162">
    <property type="entry name" value="CpoB_C"/>
</dbReference>
<protein>
    <recommendedName>
        <fullName evidence="1">Cell division coordinator CpoB</fullName>
    </recommendedName>
</protein>
<feature type="signal peptide" evidence="1">
    <location>
        <begin position="1"/>
        <end position="19"/>
    </location>
</feature>
<comment type="subcellular location">
    <subcellularLocation>
        <location evidence="1">Periplasm</location>
    </subcellularLocation>
</comment>
<dbReference type="Gene3D" id="1.25.40.10">
    <property type="entry name" value="Tetratricopeptide repeat domain"/>
    <property type="match status" value="1"/>
</dbReference>
<dbReference type="InterPro" id="IPR034706">
    <property type="entry name" value="CpoB"/>
</dbReference>
<keyword evidence="1" id="KW-0574">Periplasm</keyword>
<gene>
    <name evidence="2" type="primary">ygbF</name>
    <name evidence="1" type="synonym">cpoB</name>
    <name evidence="2" type="ORF">CLN94_00395</name>
</gene>
<dbReference type="GO" id="GO:0043093">
    <property type="term" value="P:FtsZ-dependent cytokinesis"/>
    <property type="evidence" value="ECO:0007669"/>
    <property type="project" value="UniProtKB-UniRule"/>
</dbReference>
<dbReference type="HAMAP" id="MF_02066">
    <property type="entry name" value="CpoB"/>
    <property type="match status" value="1"/>
</dbReference>
<dbReference type="SUPFAM" id="SSF48452">
    <property type="entry name" value="TPR-like"/>
    <property type="match status" value="1"/>
</dbReference>
<dbReference type="Pfam" id="PF13174">
    <property type="entry name" value="TPR_6"/>
    <property type="match status" value="1"/>
</dbReference>
<accession>A0A2A4CVQ8</accession>
<feature type="coiled-coil region" evidence="1">
    <location>
        <begin position="25"/>
        <end position="86"/>
    </location>
</feature>
<dbReference type="NCBIfam" id="TIGR02795">
    <property type="entry name" value="tol_pal_ybgF"/>
    <property type="match status" value="1"/>
</dbReference>
<dbReference type="InterPro" id="IPR019734">
    <property type="entry name" value="TPR_rpt"/>
</dbReference>
<comment type="function">
    <text evidence="1">Mediates coordination of peptidoglycan synthesis and outer membrane constriction during cell division.</text>
</comment>
<keyword evidence="1" id="KW-0132">Cell division</keyword>
<proteinExistence type="inferred from homology"/>
<evidence type="ECO:0000256" key="1">
    <source>
        <dbReference type="HAMAP-Rule" id="MF_02066"/>
    </source>
</evidence>
<name>A0A2A4CVQ8_9RHOB</name>
<organism evidence="2 3">
    <name type="scientific">Pseudothioclava arenosa</name>
    <dbReference type="NCBI Taxonomy" id="1795308"/>
    <lineage>
        <taxon>Bacteria</taxon>
        <taxon>Pseudomonadati</taxon>
        <taxon>Pseudomonadota</taxon>
        <taxon>Alphaproteobacteria</taxon>
        <taxon>Rhodobacterales</taxon>
        <taxon>Paracoccaceae</taxon>
        <taxon>Pseudothioclava</taxon>
    </lineage>
</organism>
<comment type="similarity">
    <text evidence="1">Belongs to the CpoB family.</text>
</comment>
<keyword evidence="1" id="KW-0732">Signal</keyword>
<dbReference type="Proteomes" id="UP000243507">
    <property type="component" value="Unassembled WGS sequence"/>
</dbReference>